<evidence type="ECO:0000256" key="5">
    <source>
        <dbReference type="ARBA" id="ARBA00023136"/>
    </source>
</evidence>
<comment type="caution">
    <text evidence="8">The sequence shown here is derived from an EMBL/GenBank/DDBJ whole genome shotgun (WGS) entry which is preliminary data.</text>
</comment>
<keyword evidence="7" id="KW-0732">Signal</keyword>
<evidence type="ECO:0000313" key="8">
    <source>
        <dbReference type="EMBL" id="CAK9069787.1"/>
    </source>
</evidence>
<keyword evidence="8" id="KW-0969">Cilium</keyword>
<dbReference type="PANTHER" id="PTHR30065:SF1">
    <property type="entry name" value="SURFACE PRESENTATION OF ANTIGENS PROTEIN SPAR"/>
    <property type="match status" value="1"/>
</dbReference>
<keyword evidence="8" id="KW-0966">Cell projection</keyword>
<dbReference type="InterPro" id="IPR002010">
    <property type="entry name" value="T3SS_IM_R"/>
</dbReference>
<evidence type="ECO:0000256" key="2">
    <source>
        <dbReference type="ARBA" id="ARBA00022475"/>
    </source>
</evidence>
<gene>
    <name evidence="8" type="ORF">SCF082_LOCUS34866</name>
</gene>
<dbReference type="Proteomes" id="UP001642464">
    <property type="component" value="Unassembled WGS sequence"/>
</dbReference>
<keyword evidence="2" id="KW-1003">Cell membrane</keyword>
<feature type="transmembrane region" description="Helical" evidence="6">
    <location>
        <begin position="93"/>
        <end position="116"/>
    </location>
</feature>
<evidence type="ECO:0000313" key="9">
    <source>
        <dbReference type="Proteomes" id="UP001642464"/>
    </source>
</evidence>
<proteinExistence type="predicted"/>
<dbReference type="EMBL" id="CAXAMM010032483">
    <property type="protein sequence ID" value="CAK9069787.1"/>
    <property type="molecule type" value="Genomic_DNA"/>
</dbReference>
<organism evidence="8 9">
    <name type="scientific">Durusdinium trenchii</name>
    <dbReference type="NCBI Taxonomy" id="1381693"/>
    <lineage>
        <taxon>Eukaryota</taxon>
        <taxon>Sar</taxon>
        <taxon>Alveolata</taxon>
        <taxon>Dinophyceae</taxon>
        <taxon>Suessiales</taxon>
        <taxon>Symbiodiniaceae</taxon>
        <taxon>Durusdinium</taxon>
    </lineage>
</organism>
<keyword evidence="9" id="KW-1185">Reference proteome</keyword>
<feature type="transmembrane region" description="Helical" evidence="6">
    <location>
        <begin position="221"/>
        <end position="247"/>
    </location>
</feature>
<dbReference type="PRINTS" id="PR00953">
    <property type="entry name" value="TYPE3IMRPROT"/>
</dbReference>
<comment type="subcellular location">
    <subcellularLocation>
        <location evidence="1">Cell membrane</location>
        <topology evidence="1">Multi-pass membrane protein</topology>
    </subcellularLocation>
</comment>
<keyword evidence="3 6" id="KW-0812">Transmembrane</keyword>
<evidence type="ECO:0000256" key="6">
    <source>
        <dbReference type="SAM" id="Phobius"/>
    </source>
</evidence>
<dbReference type="Pfam" id="PF01311">
    <property type="entry name" value="Bac_export_1"/>
    <property type="match status" value="1"/>
</dbReference>
<feature type="signal peptide" evidence="7">
    <location>
        <begin position="1"/>
        <end position="23"/>
    </location>
</feature>
<feature type="non-terminal residue" evidence="8">
    <location>
        <position position="344"/>
    </location>
</feature>
<evidence type="ECO:0000256" key="4">
    <source>
        <dbReference type="ARBA" id="ARBA00022989"/>
    </source>
</evidence>
<feature type="transmembrane region" description="Helical" evidence="6">
    <location>
        <begin position="278"/>
        <end position="299"/>
    </location>
</feature>
<feature type="transmembrane region" description="Helical" evidence="6">
    <location>
        <begin position="181"/>
        <end position="201"/>
    </location>
</feature>
<feature type="transmembrane region" description="Helical" evidence="6">
    <location>
        <begin position="136"/>
        <end position="169"/>
    </location>
</feature>
<feature type="chain" id="PRO_5045315032" evidence="7">
    <location>
        <begin position="24"/>
        <end position="344"/>
    </location>
</feature>
<keyword evidence="8" id="KW-0282">Flagellum</keyword>
<accession>A0ABP0P2U0</accession>
<reference evidence="8 9" key="1">
    <citation type="submission" date="2024-02" db="EMBL/GenBank/DDBJ databases">
        <authorList>
            <person name="Chen Y."/>
            <person name="Shah S."/>
            <person name="Dougan E. K."/>
            <person name="Thang M."/>
            <person name="Chan C."/>
        </authorList>
    </citation>
    <scope>NUCLEOTIDE SEQUENCE [LARGE SCALE GENOMIC DNA]</scope>
</reference>
<dbReference type="InterPro" id="IPR006135">
    <property type="entry name" value="T3SS_substrate_exporter"/>
</dbReference>
<evidence type="ECO:0000256" key="7">
    <source>
        <dbReference type="SAM" id="SignalP"/>
    </source>
</evidence>
<name>A0ABP0P2U0_9DINO</name>
<dbReference type="Pfam" id="PF01312">
    <property type="entry name" value="Bac_export_2"/>
    <property type="match status" value="1"/>
</dbReference>
<dbReference type="PANTHER" id="PTHR30065">
    <property type="entry name" value="FLAGELLAR BIOSYNTHETIC PROTEIN FLIR"/>
    <property type="match status" value="1"/>
</dbReference>
<sequence>MRRVRILLLLMLTVALYPAVASGGIEPPPLELGSIAVVLFSEVLIGLAIGMLATMPLVAIQIAGSVISYKLGLALAQVYNPEFDAQSEVVGQVLYLMALCIFIQIGGLEQMVVAVMDTFATLPPGTAWVDAAPAQLLVTLVDAAFVVGMRIAMPVLLMATLASLAMGVLMRTIPQINIMTIGFAIQIVLGFGVLAVSIFAIGDVTGDAIADGFRSIHEWDFGAVVMMTGAAILLAAMGILATGLLAAMMRDIMAGSAPGQVVVVDDINRTLRWLGVRIAIILVPTMAVMFVIALLSQLVQVGWALSPEAIKPKLSRMNPVSGAKRMFGPKGAVKLIMDLVKLVL</sequence>
<keyword evidence="5 6" id="KW-0472">Membrane</keyword>
<protein>
    <submittedName>
        <fullName evidence="8">Flagellar biosynthetic protein FliR</fullName>
    </submittedName>
</protein>
<keyword evidence="4 6" id="KW-1133">Transmembrane helix</keyword>
<evidence type="ECO:0000256" key="3">
    <source>
        <dbReference type="ARBA" id="ARBA00022692"/>
    </source>
</evidence>
<evidence type="ECO:0000256" key="1">
    <source>
        <dbReference type="ARBA" id="ARBA00004651"/>
    </source>
</evidence>
<feature type="transmembrane region" description="Helical" evidence="6">
    <location>
        <begin position="37"/>
        <end position="60"/>
    </location>
</feature>